<accession>A0A7C8HEA2</accession>
<feature type="coiled-coil region" evidence="1">
    <location>
        <begin position="452"/>
        <end position="479"/>
    </location>
</feature>
<dbReference type="Proteomes" id="UP000483018">
    <property type="component" value="Unassembled WGS sequence"/>
</dbReference>
<sequence length="492" mass="57090">MKEGEVLITETELINARIAYHAGISLEEFLEEEIKAWKTSEKRQNMIIGKKYYEGEHDILSRQRTVIGKDGQKTPAFNLPNNKIVDNQYSKLVDQKVNYLLSKKPSFKTDNKEYSKILKKLFNNRFLRLLKRIGEDSLNAGIAWMQLYYDKGELKFKRIDPEEILPFWADSDHTELEAVCRIYPVETYEGRQKKTVEKVEYYDTNGVKFYRLENEKLVKEKEGTHFQIAKREKVQGLNWERVPFIAFKYNSKEIPLIQRVKSLQDAINTITCDFMNNMQEDARNTILVLVNYDGTNLGEFRYNLAQYGVVKVKTVDGVAGDLKTLQIEVNSENYKAILDILKKALIENGRGLDAKSDKLGANPNQMNIQSMYSDIDLDANGMENEYQAAFEELLWFVNMHLANTKQGNFTNETVEVVFNRDILINETESIENCSKSTGIISRETIIAQHPWITDPQEELKKLKAEQEEEQEKFNEYRQVFKTVGDKDGVPTE</sequence>
<evidence type="ECO:0000313" key="3">
    <source>
        <dbReference type="Proteomes" id="UP000483018"/>
    </source>
</evidence>
<dbReference type="AlphaFoldDB" id="A0A7C8HEA2"/>
<reference evidence="2 3" key="1">
    <citation type="submission" date="2019-12" db="EMBL/GenBank/DDBJ databases">
        <title>Defluviitalea raffinosedens, isolated from a biogas fermenter, genome sequencing and characterization.</title>
        <authorList>
            <person name="Rettenmaier R."/>
            <person name="Schneider M."/>
            <person name="Neuhaus K."/>
            <person name="Liebl W."/>
            <person name="Zverlov V."/>
        </authorList>
    </citation>
    <scope>NUCLEOTIDE SEQUENCE [LARGE SCALE GENOMIC DNA]</scope>
    <source>
        <strain evidence="2 3">249c-K6</strain>
    </source>
</reference>
<dbReference type="OrthoDB" id="1697867at2"/>
<protein>
    <submittedName>
        <fullName evidence="2">Phage portal protein</fullName>
    </submittedName>
</protein>
<organism evidence="2 3">
    <name type="scientific">Defluviitalea raffinosedens</name>
    <dbReference type="NCBI Taxonomy" id="1450156"/>
    <lineage>
        <taxon>Bacteria</taxon>
        <taxon>Bacillati</taxon>
        <taxon>Bacillota</taxon>
        <taxon>Clostridia</taxon>
        <taxon>Lachnospirales</taxon>
        <taxon>Defluviitaleaceae</taxon>
        <taxon>Defluviitalea</taxon>
    </lineage>
</organism>
<dbReference type="EMBL" id="WSLF01000007">
    <property type="protein sequence ID" value="KAE9633726.1"/>
    <property type="molecule type" value="Genomic_DNA"/>
</dbReference>
<keyword evidence="1" id="KW-0175">Coiled coil</keyword>
<gene>
    <name evidence="2" type="ORF">GND95_08715</name>
</gene>
<proteinExistence type="predicted"/>
<evidence type="ECO:0000256" key="1">
    <source>
        <dbReference type="SAM" id="Coils"/>
    </source>
</evidence>
<evidence type="ECO:0000313" key="2">
    <source>
        <dbReference type="EMBL" id="KAE9633726.1"/>
    </source>
</evidence>
<comment type="caution">
    <text evidence="2">The sequence shown here is derived from an EMBL/GenBank/DDBJ whole genome shotgun (WGS) entry which is preliminary data.</text>
</comment>
<dbReference type="Pfam" id="PF05133">
    <property type="entry name" value="SPP1_portal"/>
    <property type="match status" value="1"/>
</dbReference>
<dbReference type="InterPro" id="IPR021145">
    <property type="entry name" value="Portal_protein_SPP1_Gp6-like"/>
</dbReference>
<name>A0A7C8HEA2_9FIRM</name>
<keyword evidence="3" id="KW-1185">Reference proteome</keyword>
<dbReference type="RefSeq" id="WP_158740498.1">
    <property type="nucleotide sequence ID" value="NZ_WSLF01000007.1"/>
</dbReference>